<dbReference type="GO" id="GO:0005929">
    <property type="term" value="C:cilium"/>
    <property type="evidence" value="ECO:0007669"/>
    <property type="project" value="TreeGrafter"/>
</dbReference>
<evidence type="ECO:0000313" key="7">
    <source>
        <dbReference type="EMBL" id="CAI5441227.1"/>
    </source>
</evidence>
<name>A0A9P1I845_9PELO</name>
<protein>
    <recommendedName>
        <fullName evidence="4">Tubby-like protein</fullName>
    </recommendedName>
</protein>
<dbReference type="PANTHER" id="PTHR16517:SF7">
    <property type="entry name" value="PROTEIN KING TUBBY"/>
    <property type="match status" value="1"/>
</dbReference>
<dbReference type="GO" id="GO:0005737">
    <property type="term" value="C:cytoplasm"/>
    <property type="evidence" value="ECO:0007669"/>
    <property type="project" value="UniProtKB-SubCell"/>
</dbReference>
<comment type="similarity">
    <text evidence="2 4">Belongs to the TUB family.</text>
</comment>
<comment type="caution">
    <text evidence="7">The sequence shown here is derived from an EMBL/GenBank/DDBJ whole genome shotgun (WGS) entry which is preliminary data.</text>
</comment>
<evidence type="ECO:0000256" key="4">
    <source>
        <dbReference type="RuleBase" id="RU361125"/>
    </source>
</evidence>
<dbReference type="InterPro" id="IPR018066">
    <property type="entry name" value="Tubby_C_CS"/>
</dbReference>
<reference evidence="7" key="1">
    <citation type="submission" date="2022-11" db="EMBL/GenBank/DDBJ databases">
        <authorList>
            <person name="Kikuchi T."/>
        </authorList>
    </citation>
    <scope>NUCLEOTIDE SEQUENCE</scope>
    <source>
        <strain evidence="7">PS1010</strain>
    </source>
</reference>
<dbReference type="PROSITE" id="PS01200">
    <property type="entry name" value="TUB_1"/>
    <property type="match status" value="1"/>
</dbReference>
<evidence type="ECO:0000256" key="1">
    <source>
        <dbReference type="ARBA" id="ARBA00004496"/>
    </source>
</evidence>
<dbReference type="OrthoDB" id="8775810at2759"/>
<evidence type="ECO:0000256" key="5">
    <source>
        <dbReference type="SAM" id="MobiDB-lite"/>
    </source>
</evidence>
<dbReference type="Proteomes" id="UP001152747">
    <property type="component" value="Unassembled WGS sequence"/>
</dbReference>
<dbReference type="PANTHER" id="PTHR16517">
    <property type="entry name" value="TUBBY-RELATED"/>
    <property type="match status" value="1"/>
</dbReference>
<evidence type="ECO:0000256" key="3">
    <source>
        <dbReference type="ARBA" id="ARBA00022490"/>
    </source>
</evidence>
<dbReference type="Pfam" id="PF01167">
    <property type="entry name" value="Tub"/>
    <property type="match status" value="1"/>
</dbReference>
<dbReference type="PROSITE" id="PS01201">
    <property type="entry name" value="TUB_2"/>
    <property type="match status" value="1"/>
</dbReference>
<accession>A0A9P1I845</accession>
<evidence type="ECO:0000259" key="6">
    <source>
        <dbReference type="Pfam" id="PF01167"/>
    </source>
</evidence>
<sequence length="433" mass="49540">MSSSEPNSHTNAQWVERNLQRQRKMLEDKQRQKRFQVGGGVRANPTFGQSPSFMSDYSLYSSSSGNASMPFAIEPERITPTVVTIQSTIPRLEPPPRHVPVSKSLIDFENESELSDKLNKADLSKCVASDDEDDEDSASMVKDHWSEGIEEHTLPCEKLPDIAEIEKDKARFVEEPAARNTIYKCSITRDKRGMDKGMYPTYYLHLEYHINEERKRCFLLAARKRKKSTTANYLISSDPLDLSREGENYIAKVRSNALGTQFTLYDRGHNPRKTHDTLAIRQELAAVVYETNVLGFKGPRKMTILVPGLLENVKLIPSEQEPFVRKSIRPIVDRDTLVERHRLRNLGDLVVLNNKNPVWNEDTQSYVLNFHGRVTQASVKNFQIIHENDPDYIIMQFGRVSDEHFSMDFRYPLSALQAFGIAMTSFHGKLACE</sequence>
<comment type="subcellular location">
    <subcellularLocation>
        <location evidence="1">Cytoplasm</location>
    </subcellularLocation>
</comment>
<dbReference type="Gene3D" id="3.20.90.10">
    <property type="entry name" value="Tubby Protein, Chain A"/>
    <property type="match status" value="1"/>
</dbReference>
<dbReference type="AlphaFoldDB" id="A0A9P1I845"/>
<evidence type="ECO:0000256" key="2">
    <source>
        <dbReference type="ARBA" id="ARBA00007129"/>
    </source>
</evidence>
<dbReference type="PRINTS" id="PR01573">
    <property type="entry name" value="SUPERTUBBY"/>
</dbReference>
<feature type="domain" description="Tubby C-terminal" evidence="6">
    <location>
        <begin position="174"/>
        <end position="427"/>
    </location>
</feature>
<dbReference type="EMBL" id="CANHGI010000002">
    <property type="protein sequence ID" value="CAI5441227.1"/>
    <property type="molecule type" value="Genomic_DNA"/>
</dbReference>
<keyword evidence="3" id="KW-0963">Cytoplasm</keyword>
<gene>
    <name evidence="7" type="ORF">CAMP_LOCUS3864</name>
</gene>
<dbReference type="SUPFAM" id="SSF54518">
    <property type="entry name" value="Tubby C-terminal domain-like"/>
    <property type="match status" value="1"/>
</dbReference>
<dbReference type="InterPro" id="IPR000007">
    <property type="entry name" value="Tubby_C"/>
</dbReference>
<organism evidence="7 8">
    <name type="scientific">Caenorhabditis angaria</name>
    <dbReference type="NCBI Taxonomy" id="860376"/>
    <lineage>
        <taxon>Eukaryota</taxon>
        <taxon>Metazoa</taxon>
        <taxon>Ecdysozoa</taxon>
        <taxon>Nematoda</taxon>
        <taxon>Chromadorea</taxon>
        <taxon>Rhabditida</taxon>
        <taxon>Rhabditina</taxon>
        <taxon>Rhabditomorpha</taxon>
        <taxon>Rhabditoidea</taxon>
        <taxon>Rhabditidae</taxon>
        <taxon>Peloderinae</taxon>
        <taxon>Caenorhabditis</taxon>
    </lineage>
</organism>
<feature type="region of interest" description="Disordered" evidence="5">
    <location>
        <begin position="26"/>
        <end position="49"/>
    </location>
</feature>
<keyword evidence="8" id="KW-1185">Reference proteome</keyword>
<evidence type="ECO:0000313" key="8">
    <source>
        <dbReference type="Proteomes" id="UP001152747"/>
    </source>
</evidence>
<dbReference type="InterPro" id="IPR025659">
    <property type="entry name" value="Tubby-like_C"/>
</dbReference>
<dbReference type="GO" id="GO:0061512">
    <property type="term" value="P:protein localization to cilium"/>
    <property type="evidence" value="ECO:0007669"/>
    <property type="project" value="TreeGrafter"/>
</dbReference>
<proteinExistence type="inferred from homology"/>